<feature type="transmembrane region" description="Helical" evidence="7">
    <location>
        <begin position="188"/>
        <end position="205"/>
    </location>
</feature>
<evidence type="ECO:0000256" key="7">
    <source>
        <dbReference type="SAM" id="Phobius"/>
    </source>
</evidence>
<sequence length="356" mass="39144">MKPPQATVVQHGPKPATILGVSFGLLGISAGLIAARLYLRLRIQKRKLLVSDLLMVATLLMGIPPTVILISLNRLGALDPAVTTTLQNFRGNPANLPQIIKLFWIGAIPFLTTLSLCKATLLSMYLQIFPKFMRKRRIFLWAVIGYTSMAYVVAMGLIFGLCTPIEENWNPTSRCPIEQGKVGFNINWSLHFVGDVLVFALPWLIVTQIQVRKTLKIGIYCTFLLGLVDICFTILRFASLHRASVDSSLPIGLTVMWSSLDANIGIIIACLPALRPYFNKNYGGCGEQSSSSYPATVGHSETRLGKRSVSGNKRNGSNAMDEVDLYMSDVERRSPTNGSELELVPTKKPVSHPDLA</sequence>
<dbReference type="Proteomes" id="UP000738349">
    <property type="component" value="Unassembled WGS sequence"/>
</dbReference>
<dbReference type="InterPro" id="IPR052337">
    <property type="entry name" value="SAT4-like"/>
</dbReference>
<evidence type="ECO:0000256" key="6">
    <source>
        <dbReference type="SAM" id="MobiDB-lite"/>
    </source>
</evidence>
<dbReference type="InterPro" id="IPR049326">
    <property type="entry name" value="Rhodopsin_dom_fungi"/>
</dbReference>
<feature type="transmembrane region" description="Helical" evidence="7">
    <location>
        <begin position="16"/>
        <end position="39"/>
    </location>
</feature>
<keyword evidence="4 7" id="KW-0472">Membrane</keyword>
<evidence type="ECO:0000256" key="1">
    <source>
        <dbReference type="ARBA" id="ARBA00004141"/>
    </source>
</evidence>
<feature type="transmembrane region" description="Helical" evidence="7">
    <location>
        <begin position="51"/>
        <end position="72"/>
    </location>
</feature>
<evidence type="ECO:0000259" key="8">
    <source>
        <dbReference type="Pfam" id="PF20684"/>
    </source>
</evidence>
<dbReference type="AlphaFoldDB" id="A0A9P9IGV6"/>
<dbReference type="PANTHER" id="PTHR33048:SF92">
    <property type="entry name" value="INTEGRAL MEMBRANE PROTEIN"/>
    <property type="match status" value="1"/>
</dbReference>
<feature type="transmembrane region" description="Helical" evidence="7">
    <location>
        <begin position="102"/>
        <end position="126"/>
    </location>
</feature>
<dbReference type="PANTHER" id="PTHR33048">
    <property type="entry name" value="PTH11-LIKE INTEGRAL MEMBRANE PROTEIN (AFU_ORTHOLOGUE AFUA_5G11245)"/>
    <property type="match status" value="1"/>
</dbReference>
<evidence type="ECO:0000256" key="4">
    <source>
        <dbReference type="ARBA" id="ARBA00023136"/>
    </source>
</evidence>
<protein>
    <recommendedName>
        <fullName evidence="8">Rhodopsin domain-containing protein</fullName>
    </recommendedName>
</protein>
<evidence type="ECO:0000256" key="2">
    <source>
        <dbReference type="ARBA" id="ARBA00022692"/>
    </source>
</evidence>
<dbReference type="OrthoDB" id="5078702at2759"/>
<dbReference type="EMBL" id="JAGMUV010000024">
    <property type="protein sequence ID" value="KAH7121488.1"/>
    <property type="molecule type" value="Genomic_DNA"/>
</dbReference>
<keyword evidence="10" id="KW-1185">Reference proteome</keyword>
<accession>A0A9P9IGV6</accession>
<reference evidence="9" key="1">
    <citation type="journal article" date="2021" name="Nat. Commun.">
        <title>Genetic determinants of endophytism in the Arabidopsis root mycobiome.</title>
        <authorList>
            <person name="Mesny F."/>
            <person name="Miyauchi S."/>
            <person name="Thiergart T."/>
            <person name="Pickel B."/>
            <person name="Atanasova L."/>
            <person name="Karlsson M."/>
            <person name="Huettel B."/>
            <person name="Barry K.W."/>
            <person name="Haridas S."/>
            <person name="Chen C."/>
            <person name="Bauer D."/>
            <person name="Andreopoulos W."/>
            <person name="Pangilinan J."/>
            <person name="LaButti K."/>
            <person name="Riley R."/>
            <person name="Lipzen A."/>
            <person name="Clum A."/>
            <person name="Drula E."/>
            <person name="Henrissat B."/>
            <person name="Kohler A."/>
            <person name="Grigoriev I.V."/>
            <person name="Martin F.M."/>
            <person name="Hacquard S."/>
        </authorList>
    </citation>
    <scope>NUCLEOTIDE SEQUENCE</scope>
    <source>
        <strain evidence="9">MPI-CAGE-AT-0147</strain>
    </source>
</reference>
<feature type="compositionally biased region" description="Polar residues" evidence="6">
    <location>
        <begin position="309"/>
        <end position="318"/>
    </location>
</feature>
<feature type="domain" description="Rhodopsin" evidence="8">
    <location>
        <begin position="35"/>
        <end position="279"/>
    </location>
</feature>
<name>A0A9P9IGV6_9HYPO</name>
<evidence type="ECO:0000256" key="3">
    <source>
        <dbReference type="ARBA" id="ARBA00022989"/>
    </source>
</evidence>
<evidence type="ECO:0000313" key="9">
    <source>
        <dbReference type="EMBL" id="KAH7121488.1"/>
    </source>
</evidence>
<keyword evidence="3 7" id="KW-1133">Transmembrane helix</keyword>
<comment type="subcellular location">
    <subcellularLocation>
        <location evidence="1">Membrane</location>
        <topology evidence="1">Multi-pass membrane protein</topology>
    </subcellularLocation>
</comment>
<feature type="region of interest" description="Disordered" evidence="6">
    <location>
        <begin position="292"/>
        <end position="356"/>
    </location>
</feature>
<feature type="transmembrane region" description="Helical" evidence="7">
    <location>
        <begin position="138"/>
        <end position="161"/>
    </location>
</feature>
<comment type="caution">
    <text evidence="9">The sequence shown here is derived from an EMBL/GenBank/DDBJ whole genome shotgun (WGS) entry which is preliminary data.</text>
</comment>
<comment type="similarity">
    <text evidence="5">Belongs to the SAT4 family.</text>
</comment>
<evidence type="ECO:0000256" key="5">
    <source>
        <dbReference type="ARBA" id="ARBA00038359"/>
    </source>
</evidence>
<feature type="transmembrane region" description="Helical" evidence="7">
    <location>
        <begin position="251"/>
        <end position="274"/>
    </location>
</feature>
<dbReference type="Pfam" id="PF20684">
    <property type="entry name" value="Fung_rhodopsin"/>
    <property type="match status" value="1"/>
</dbReference>
<keyword evidence="2 7" id="KW-0812">Transmembrane</keyword>
<evidence type="ECO:0000313" key="10">
    <source>
        <dbReference type="Proteomes" id="UP000738349"/>
    </source>
</evidence>
<dbReference type="GO" id="GO:0016020">
    <property type="term" value="C:membrane"/>
    <property type="evidence" value="ECO:0007669"/>
    <property type="project" value="UniProtKB-SubCell"/>
</dbReference>
<organism evidence="9 10">
    <name type="scientific">Dactylonectria macrodidyma</name>
    <dbReference type="NCBI Taxonomy" id="307937"/>
    <lineage>
        <taxon>Eukaryota</taxon>
        <taxon>Fungi</taxon>
        <taxon>Dikarya</taxon>
        <taxon>Ascomycota</taxon>
        <taxon>Pezizomycotina</taxon>
        <taxon>Sordariomycetes</taxon>
        <taxon>Hypocreomycetidae</taxon>
        <taxon>Hypocreales</taxon>
        <taxon>Nectriaceae</taxon>
        <taxon>Dactylonectria</taxon>
    </lineage>
</organism>
<feature type="transmembrane region" description="Helical" evidence="7">
    <location>
        <begin position="217"/>
        <end position="239"/>
    </location>
</feature>
<proteinExistence type="inferred from homology"/>
<gene>
    <name evidence="9" type="ORF">EDB81DRAFT_766303</name>
</gene>